<reference evidence="1" key="2">
    <citation type="submission" date="2020-11" db="EMBL/GenBank/DDBJ databases">
        <authorList>
            <person name="McCartney M.A."/>
            <person name="Auch B."/>
            <person name="Kono T."/>
            <person name="Mallez S."/>
            <person name="Becker A."/>
            <person name="Gohl D.M."/>
            <person name="Silverstein K.A.T."/>
            <person name="Koren S."/>
            <person name="Bechman K.B."/>
            <person name="Herman A."/>
            <person name="Abrahante J.E."/>
            <person name="Garbe J."/>
        </authorList>
    </citation>
    <scope>NUCLEOTIDE SEQUENCE</scope>
    <source>
        <strain evidence="1">Duluth1</strain>
        <tissue evidence="1">Whole animal</tissue>
    </source>
</reference>
<gene>
    <name evidence="1" type="ORF">DPMN_051568</name>
</gene>
<dbReference type="AlphaFoldDB" id="A0A9D4CI27"/>
<evidence type="ECO:0000313" key="1">
    <source>
        <dbReference type="EMBL" id="KAH3725719.1"/>
    </source>
</evidence>
<accession>A0A9D4CI27</accession>
<evidence type="ECO:0000313" key="2">
    <source>
        <dbReference type="Proteomes" id="UP000828390"/>
    </source>
</evidence>
<protein>
    <submittedName>
        <fullName evidence="1">Uncharacterized protein</fullName>
    </submittedName>
</protein>
<name>A0A9D4CI27_DREPO</name>
<dbReference type="EMBL" id="JAIWYP010000012">
    <property type="protein sequence ID" value="KAH3725719.1"/>
    <property type="molecule type" value="Genomic_DNA"/>
</dbReference>
<comment type="caution">
    <text evidence="1">The sequence shown here is derived from an EMBL/GenBank/DDBJ whole genome shotgun (WGS) entry which is preliminary data.</text>
</comment>
<keyword evidence="2" id="KW-1185">Reference proteome</keyword>
<proteinExistence type="predicted"/>
<dbReference type="Proteomes" id="UP000828390">
    <property type="component" value="Unassembled WGS sequence"/>
</dbReference>
<reference evidence="1" key="1">
    <citation type="journal article" date="2019" name="bioRxiv">
        <title>The Genome of the Zebra Mussel, Dreissena polymorpha: A Resource for Invasive Species Research.</title>
        <authorList>
            <person name="McCartney M.A."/>
            <person name="Auch B."/>
            <person name="Kono T."/>
            <person name="Mallez S."/>
            <person name="Zhang Y."/>
            <person name="Obille A."/>
            <person name="Becker A."/>
            <person name="Abrahante J.E."/>
            <person name="Garbe J."/>
            <person name="Badalamenti J.P."/>
            <person name="Herman A."/>
            <person name="Mangelson H."/>
            <person name="Liachko I."/>
            <person name="Sullivan S."/>
            <person name="Sone E.D."/>
            <person name="Koren S."/>
            <person name="Silverstein K.A.T."/>
            <person name="Beckman K.B."/>
            <person name="Gohl D.M."/>
        </authorList>
    </citation>
    <scope>NUCLEOTIDE SEQUENCE</scope>
    <source>
        <strain evidence="1">Duluth1</strain>
        <tissue evidence="1">Whole animal</tissue>
    </source>
</reference>
<organism evidence="1 2">
    <name type="scientific">Dreissena polymorpha</name>
    <name type="common">Zebra mussel</name>
    <name type="synonym">Mytilus polymorpha</name>
    <dbReference type="NCBI Taxonomy" id="45954"/>
    <lineage>
        <taxon>Eukaryota</taxon>
        <taxon>Metazoa</taxon>
        <taxon>Spiralia</taxon>
        <taxon>Lophotrochozoa</taxon>
        <taxon>Mollusca</taxon>
        <taxon>Bivalvia</taxon>
        <taxon>Autobranchia</taxon>
        <taxon>Heteroconchia</taxon>
        <taxon>Euheterodonta</taxon>
        <taxon>Imparidentia</taxon>
        <taxon>Neoheterodontei</taxon>
        <taxon>Myida</taxon>
        <taxon>Dreissenoidea</taxon>
        <taxon>Dreissenidae</taxon>
        <taxon>Dreissena</taxon>
    </lineage>
</organism>
<sequence>MKEIQKDEVDLRDVNETLELDDKLATANNWETALNISSLRYCEEIRELTITFYDQGLSFWTDTHIQLQTD</sequence>